<dbReference type="Proteomes" id="UP000019229">
    <property type="component" value="Chromosome"/>
</dbReference>
<dbReference type="Pfam" id="PF03202">
    <property type="entry name" value="Lipoprotein_10"/>
    <property type="match status" value="1"/>
</dbReference>
<dbReference type="OrthoDB" id="393769at2"/>
<keyword evidence="6" id="KW-1185">Reference proteome</keyword>
<dbReference type="PROSITE" id="PS51257">
    <property type="entry name" value="PROKAR_LIPOPROTEIN"/>
    <property type="match status" value="1"/>
</dbReference>
<evidence type="ECO:0000313" key="5">
    <source>
        <dbReference type="EMBL" id="AHH45537.1"/>
    </source>
</evidence>
<feature type="chain" id="PRO_5004872455" evidence="2">
    <location>
        <begin position="26"/>
        <end position="590"/>
    </location>
</feature>
<dbReference type="NCBIfam" id="NF045826">
    <property type="entry name" value="lipo_P68"/>
    <property type="match status" value="1"/>
</dbReference>
<gene>
    <name evidence="5" type="ORF">MYB_02675</name>
</gene>
<sequence>MFKFKNKSLKAALLAMPLASVVALASCGPIADKIGKADKTDKTESSTNFGFNQPEDGKLKFGIPWKNDARYDAMLDIAKKWNNLPTVKDQENKDFLPIEIEGYTGYYDGMASQITKDISARNAQKGLNLLFNYSGLAATLNKYDMLLNLGSNPDLKKTIENTYVSDFLKAGNLISGVDPKGIYLIPAVKSGKTLGIDIPLLAYFVDQATKDGSATIKPEDKAFFDGLKKTDQEFIAKTWGSYTKIPLNNGGLEGYQFSKSKLENYKDLFDLASRIKKSFPSSNNDDGISSKGRWLVGVNDSASHWFISSFQVGNSDFKNYIVDFGPNVKSFDYRVTKKGTPAYENGKQAFDLFENLQKDDAVIYEGNAPKNDSLFEVSTIQKKHLLPFALMSTTSYNKKYEEKESDEKMNADELMLLPEPTKTFETETKKSITSQGPSIMAMHANAQEDKATENFLKWFISEQNTFEYKDKSKATQTFTGTANDYFAFRSNYLNPTKSNLTSDYKSNDKLPHNPMFELLFNTFKTVVNDNNEYSVYSEPGDATSQAFRKAVQTAFGSIGNQLKSNNNDTSKINFDTFLSELKKSSNRIIK</sequence>
<dbReference type="EMBL" id="CP007154">
    <property type="protein sequence ID" value="AHH45537.1"/>
    <property type="molecule type" value="Genomic_DNA"/>
</dbReference>
<keyword evidence="5" id="KW-0449">Lipoprotein</keyword>
<feature type="domain" description="Mycoplasma lipoprotein central" evidence="4">
    <location>
        <begin position="231"/>
        <end position="408"/>
    </location>
</feature>
<keyword evidence="2" id="KW-0732">Signal</keyword>
<proteinExistence type="inferred from homology"/>
<dbReference type="STRING" id="743966.MYB_02675"/>
<dbReference type="eggNOG" id="COG1653">
    <property type="taxonomic scope" value="Bacteria"/>
</dbReference>
<evidence type="ECO:0000256" key="1">
    <source>
        <dbReference type="ARBA" id="ARBA00009031"/>
    </source>
</evidence>
<organism evidence="5 6">
    <name type="scientific">Mesomycoplasma bovoculi M165/69</name>
    <dbReference type="NCBI Taxonomy" id="743966"/>
    <lineage>
        <taxon>Bacteria</taxon>
        <taxon>Bacillati</taxon>
        <taxon>Mycoplasmatota</taxon>
        <taxon>Mycoplasmoidales</taxon>
        <taxon>Metamycoplasmataceae</taxon>
        <taxon>Mesomycoplasma</taxon>
    </lineage>
</organism>
<comment type="similarity">
    <text evidence="1">Belongs to the MG185/MG260 family.</text>
</comment>
<name>W5UTT3_9BACT</name>
<dbReference type="HOGENOM" id="CLU_017227_1_0_14"/>
<dbReference type="InterPro" id="IPR004984">
    <property type="entry name" value="Mycoplasma_lipoprotein_cen_dom"/>
</dbReference>
<evidence type="ECO:0000313" key="6">
    <source>
        <dbReference type="Proteomes" id="UP000019229"/>
    </source>
</evidence>
<reference evidence="5 6" key="1">
    <citation type="journal article" date="2014" name="Genome Announc.">
        <title>Complete Genome Sequence of Mycoplasma bovoculi Strain M165/69T (ATCC 29104).</title>
        <authorList>
            <person name="Calcutt M.J."/>
            <person name="Foecking M.F."/>
        </authorList>
    </citation>
    <scope>NUCLEOTIDE SEQUENCE [LARGE SCALE GENOMIC DNA]</scope>
    <source>
        <strain evidence="5">M165/69</strain>
    </source>
</reference>
<protein>
    <submittedName>
        <fullName evidence="5">Putative lipoprotein</fullName>
    </submittedName>
</protein>
<evidence type="ECO:0000259" key="3">
    <source>
        <dbReference type="Pfam" id="PF03202"/>
    </source>
</evidence>
<dbReference type="KEGG" id="mbc:MYB_02675"/>
<dbReference type="Pfam" id="PF03305">
    <property type="entry name" value="Lipoprotein_X"/>
    <property type="match status" value="1"/>
</dbReference>
<dbReference type="AlphaFoldDB" id="W5UTT3"/>
<dbReference type="PATRIC" id="fig|743966.3.peg.538"/>
<dbReference type="InterPro" id="IPR004890">
    <property type="entry name" value="Lipoprotein_10_C"/>
</dbReference>
<accession>W5UTT3</accession>
<evidence type="ECO:0000256" key="2">
    <source>
        <dbReference type="SAM" id="SignalP"/>
    </source>
</evidence>
<evidence type="ECO:0000259" key="4">
    <source>
        <dbReference type="Pfam" id="PF03305"/>
    </source>
</evidence>
<dbReference type="RefSeq" id="WP_022935093.1">
    <property type="nucleotide sequence ID" value="NZ_CP007154.1"/>
</dbReference>
<feature type="domain" description="Mycoplasma lipoprotein C-terminal" evidence="3">
    <location>
        <begin position="434"/>
        <end position="558"/>
    </location>
</feature>
<dbReference type="InterPro" id="IPR054825">
    <property type="entry name" value="P68-like"/>
</dbReference>
<feature type="signal peptide" evidence="2">
    <location>
        <begin position="1"/>
        <end position="25"/>
    </location>
</feature>